<proteinExistence type="predicted"/>
<dbReference type="Pfam" id="PF10955">
    <property type="entry name" value="Fin"/>
    <property type="match status" value="1"/>
</dbReference>
<organism evidence="1 2">
    <name type="scientific">Perspicuibacillus lycopersici</name>
    <dbReference type="NCBI Taxonomy" id="1325689"/>
    <lineage>
        <taxon>Bacteria</taxon>
        <taxon>Bacillati</taxon>
        <taxon>Bacillota</taxon>
        <taxon>Bacilli</taxon>
        <taxon>Bacillales</taxon>
        <taxon>Bacillaceae</taxon>
        <taxon>Perspicuibacillus</taxon>
    </lineage>
</organism>
<evidence type="ECO:0000313" key="1">
    <source>
        <dbReference type="EMBL" id="MCU9615285.1"/>
    </source>
</evidence>
<dbReference type="RefSeq" id="WP_263074633.1">
    <property type="nucleotide sequence ID" value="NZ_JAOUSF010000008.1"/>
</dbReference>
<sequence>MAVHYHCRHCGTTVGSLDNNNLYSEQLGFHKLSEDERQDMISYDSSGDIHVKCICEDCHESFAKNPLNYENDYIIH</sequence>
<name>A0AAE3J093_9BACI</name>
<protein>
    <submittedName>
        <fullName evidence="1">Anti-sigma-F factor Fin family protein</fullName>
    </submittedName>
</protein>
<dbReference type="GO" id="GO:0010468">
    <property type="term" value="P:regulation of gene expression"/>
    <property type="evidence" value="ECO:0007669"/>
    <property type="project" value="InterPro"/>
</dbReference>
<keyword evidence="2" id="KW-1185">Reference proteome</keyword>
<comment type="caution">
    <text evidence="1">The sequence shown here is derived from an EMBL/GenBank/DDBJ whole genome shotgun (WGS) entry which is preliminary data.</text>
</comment>
<dbReference type="AlphaFoldDB" id="A0AAE3J093"/>
<accession>A0AAE3J093</accession>
<gene>
    <name evidence="1" type="ORF">OEV98_17295</name>
</gene>
<dbReference type="Proteomes" id="UP001209318">
    <property type="component" value="Unassembled WGS sequence"/>
</dbReference>
<evidence type="ECO:0000313" key="2">
    <source>
        <dbReference type="Proteomes" id="UP001209318"/>
    </source>
</evidence>
<reference evidence="1" key="1">
    <citation type="submission" date="2022-10" db="EMBL/GenBank/DDBJ databases">
        <title>Description of Fervidibacillus gen. nov. in the family Fervidibacillaceae fam. nov. with two species, Fervidibacillus albus sp. nov., and Fervidibacillus halotolerans sp. nov., isolated from tidal flat sediments.</title>
        <authorList>
            <person name="Kwon K.K."/>
            <person name="Yang S.-H."/>
        </authorList>
    </citation>
    <scope>NUCLEOTIDE SEQUENCE</scope>
    <source>
        <strain evidence="1">JCM 19140</strain>
    </source>
</reference>
<dbReference type="EMBL" id="JAOUSF010000008">
    <property type="protein sequence ID" value="MCU9615285.1"/>
    <property type="molecule type" value="Genomic_DNA"/>
</dbReference>
<dbReference type="InterPro" id="IPR020115">
    <property type="entry name" value="Fin"/>
</dbReference>